<feature type="non-terminal residue" evidence="2">
    <location>
        <position position="1"/>
    </location>
</feature>
<dbReference type="GO" id="GO:0043161">
    <property type="term" value="P:proteasome-mediated ubiquitin-dependent protein catabolic process"/>
    <property type="evidence" value="ECO:0007669"/>
    <property type="project" value="TreeGrafter"/>
</dbReference>
<dbReference type="InterPro" id="IPR011042">
    <property type="entry name" value="6-blade_b-propeller_TolB-like"/>
</dbReference>
<reference evidence="2" key="1">
    <citation type="submission" date="2021-02" db="EMBL/GenBank/DDBJ databases">
        <authorList>
            <person name="Nowell W R."/>
        </authorList>
    </citation>
    <scope>NUCLEOTIDE SEQUENCE</scope>
</reference>
<comment type="caution">
    <text evidence="2">The sequence shown here is derived from an EMBL/GenBank/DDBJ whole genome shotgun (WGS) entry which is preliminary data.</text>
</comment>
<evidence type="ECO:0000313" key="2">
    <source>
        <dbReference type="EMBL" id="CAF1222557.1"/>
    </source>
</evidence>
<sequence>MTLASVIPSIPSKAIWGKDSEMVAGRNEPGTELYQLHGPHGLYITDDETILIADRWNHRIVEWKMNAKKGQVVAGGTGFGNRNDQLNGPTDVIVDKLTNALIICDSCNRRVMRWSRRSGTNSGETLIDNIDCWGLAMDNERYLYVSDWKNNQVIRIRMGTNKRTVVAGGNGTGDNLSQLCHPG</sequence>
<name>A0A814XZW2_9BILA</name>
<dbReference type="PANTHER" id="PTHR24104">
    <property type="entry name" value="E3 UBIQUITIN-PROTEIN LIGASE NHLRC1-RELATED"/>
    <property type="match status" value="1"/>
</dbReference>
<organism evidence="2 3">
    <name type="scientific">Rotaria sordida</name>
    <dbReference type="NCBI Taxonomy" id="392033"/>
    <lineage>
        <taxon>Eukaryota</taxon>
        <taxon>Metazoa</taxon>
        <taxon>Spiralia</taxon>
        <taxon>Gnathifera</taxon>
        <taxon>Rotifera</taxon>
        <taxon>Eurotatoria</taxon>
        <taxon>Bdelloidea</taxon>
        <taxon>Philodinida</taxon>
        <taxon>Philodinidae</taxon>
        <taxon>Rotaria</taxon>
    </lineage>
</organism>
<dbReference type="GO" id="GO:0061630">
    <property type="term" value="F:ubiquitin protein ligase activity"/>
    <property type="evidence" value="ECO:0007669"/>
    <property type="project" value="TreeGrafter"/>
</dbReference>
<evidence type="ECO:0000256" key="1">
    <source>
        <dbReference type="ARBA" id="ARBA00022737"/>
    </source>
</evidence>
<dbReference type="GO" id="GO:0008270">
    <property type="term" value="F:zinc ion binding"/>
    <property type="evidence" value="ECO:0007669"/>
    <property type="project" value="UniProtKB-KW"/>
</dbReference>
<keyword evidence="1" id="KW-0677">Repeat</keyword>
<gene>
    <name evidence="2" type="ORF">ZHD862_LOCUS23943</name>
</gene>
<dbReference type="Proteomes" id="UP000663864">
    <property type="component" value="Unassembled WGS sequence"/>
</dbReference>
<dbReference type="AlphaFoldDB" id="A0A814XZW2"/>
<protein>
    <submittedName>
        <fullName evidence="2">Uncharacterized protein</fullName>
    </submittedName>
</protein>
<dbReference type="GO" id="GO:0000209">
    <property type="term" value="P:protein polyubiquitination"/>
    <property type="evidence" value="ECO:0007669"/>
    <property type="project" value="TreeGrafter"/>
</dbReference>
<dbReference type="PANTHER" id="PTHR24104:SF25">
    <property type="entry name" value="PROTEIN LIN-41"/>
    <property type="match status" value="1"/>
</dbReference>
<dbReference type="Gene3D" id="2.40.10.500">
    <property type="match status" value="1"/>
</dbReference>
<dbReference type="InterPro" id="IPR001258">
    <property type="entry name" value="NHL_repeat"/>
</dbReference>
<dbReference type="InterPro" id="IPR050952">
    <property type="entry name" value="TRIM-NHL_E3_ligases"/>
</dbReference>
<proteinExistence type="predicted"/>
<dbReference type="SUPFAM" id="SSF101898">
    <property type="entry name" value="NHL repeat"/>
    <property type="match status" value="1"/>
</dbReference>
<evidence type="ECO:0000313" key="3">
    <source>
        <dbReference type="Proteomes" id="UP000663864"/>
    </source>
</evidence>
<dbReference type="Pfam" id="PF01436">
    <property type="entry name" value="NHL"/>
    <property type="match status" value="1"/>
</dbReference>
<dbReference type="Gene3D" id="2.120.10.30">
    <property type="entry name" value="TolB, C-terminal domain"/>
    <property type="match status" value="1"/>
</dbReference>
<dbReference type="EMBL" id="CAJNOT010001592">
    <property type="protein sequence ID" value="CAF1222557.1"/>
    <property type="molecule type" value="Genomic_DNA"/>
</dbReference>
<accession>A0A814XZW2</accession>